<keyword evidence="4" id="KW-1185">Reference proteome</keyword>
<evidence type="ECO:0008006" key="5">
    <source>
        <dbReference type="Google" id="ProtNLM"/>
    </source>
</evidence>
<feature type="region of interest" description="Disordered" evidence="1">
    <location>
        <begin position="293"/>
        <end position="431"/>
    </location>
</feature>
<evidence type="ECO:0000256" key="1">
    <source>
        <dbReference type="SAM" id="MobiDB-lite"/>
    </source>
</evidence>
<reference evidence="3 4" key="1">
    <citation type="journal article" date="2019" name="Emerg. Microbes Infect.">
        <title>Comprehensive subspecies identification of 175 nontuberculous mycobacteria species based on 7547 genomic profiles.</title>
        <authorList>
            <person name="Matsumoto Y."/>
            <person name="Kinjo T."/>
            <person name="Motooka D."/>
            <person name="Nabeya D."/>
            <person name="Jung N."/>
            <person name="Uechi K."/>
            <person name="Horii T."/>
            <person name="Iida T."/>
            <person name="Fujita J."/>
            <person name="Nakamura S."/>
        </authorList>
    </citation>
    <scope>NUCLEOTIDE SEQUENCE [LARGE SCALE GENOMIC DNA]</scope>
    <source>
        <strain evidence="3 4">JCM 6370</strain>
    </source>
</reference>
<dbReference type="AlphaFoldDB" id="A0A7I7UPD2"/>
<proteinExistence type="predicted"/>
<dbReference type="Proteomes" id="UP000467252">
    <property type="component" value="Chromosome"/>
</dbReference>
<feature type="compositionally biased region" description="Acidic residues" evidence="1">
    <location>
        <begin position="327"/>
        <end position="363"/>
    </location>
</feature>
<dbReference type="RefSeq" id="WP_163902464.1">
    <property type="nucleotide sequence ID" value="NZ_AP022599.1"/>
</dbReference>
<sequence length="431" mass="42767">MQVAVRSTVTTGVALISAGVIAVSPVAPPATDIPESAATVYSAPVTLTATYAELLDNTLANLGFLYNDIFEEGIAPILQQIAVNQLTMVQNLGSAIHGLFEASNPIGIPATFDRALEQLAAGQFQEAAEILSTGVILAALPLLPPLQTPINNLVAVINVIPQAIPLLGIGLISPPLGLFQATAEAVQDAVNAFAAGDFNGVVNAFINAPATILDGVINGYTANGFPGLIGPNGGAIGVIVSIRDRILDAITPPTAAAATETETEATPETAETAAITATATSAARTVSLDVTPASTSTAASEDAVAVETATESGAGGDEDGASTATDASEEDVTEEEATADEATESAVDEEAETDDSAATEETELASGGTDLTDGNKVTPGNTTGAGSGTQSGDSSADSDAADDTDPSSSGADSSGDSSDSGSDSRGGSDSE</sequence>
<dbReference type="EMBL" id="AP022599">
    <property type="protein sequence ID" value="BBY82409.1"/>
    <property type="molecule type" value="Genomic_DNA"/>
</dbReference>
<keyword evidence="2" id="KW-0732">Signal</keyword>
<accession>A0A7I7UPD2</accession>
<evidence type="ECO:0000313" key="3">
    <source>
        <dbReference type="EMBL" id="BBY82409.1"/>
    </source>
</evidence>
<feature type="signal peptide" evidence="2">
    <location>
        <begin position="1"/>
        <end position="22"/>
    </location>
</feature>
<gene>
    <name evidence="3" type="ORF">MPUL_35670</name>
</gene>
<organism evidence="3 4">
    <name type="scientific">Mycolicibacterium pulveris</name>
    <name type="common">Mycobacterium pulveris</name>
    <dbReference type="NCBI Taxonomy" id="36813"/>
    <lineage>
        <taxon>Bacteria</taxon>
        <taxon>Bacillati</taxon>
        <taxon>Actinomycetota</taxon>
        <taxon>Actinomycetes</taxon>
        <taxon>Mycobacteriales</taxon>
        <taxon>Mycobacteriaceae</taxon>
        <taxon>Mycolicibacterium</taxon>
    </lineage>
</organism>
<feature type="compositionally biased region" description="Low complexity" evidence="1">
    <location>
        <begin position="406"/>
        <end position="425"/>
    </location>
</feature>
<evidence type="ECO:0000256" key="2">
    <source>
        <dbReference type="SAM" id="SignalP"/>
    </source>
</evidence>
<name>A0A7I7UPD2_MYCPV</name>
<feature type="chain" id="PRO_5038774983" description="PE-PGRS family protein" evidence="2">
    <location>
        <begin position="23"/>
        <end position="431"/>
    </location>
</feature>
<protein>
    <recommendedName>
        <fullName evidence="5">PE-PGRS family protein</fullName>
    </recommendedName>
</protein>
<evidence type="ECO:0000313" key="4">
    <source>
        <dbReference type="Proteomes" id="UP000467252"/>
    </source>
</evidence>